<evidence type="ECO:0000256" key="1">
    <source>
        <dbReference type="PROSITE-ProRule" id="PRU00339"/>
    </source>
</evidence>
<dbReference type="Pfam" id="PF14559">
    <property type="entry name" value="TPR_19"/>
    <property type="match status" value="1"/>
</dbReference>
<dbReference type="SUPFAM" id="SSF48452">
    <property type="entry name" value="TPR-like"/>
    <property type="match status" value="1"/>
</dbReference>
<dbReference type="AlphaFoldDB" id="A0A3N4HF88"/>
<dbReference type="STRING" id="1160509.A0A3N4HF88"/>
<protein>
    <submittedName>
        <fullName evidence="2">Uncharacterized protein</fullName>
    </submittedName>
</protein>
<dbReference type="InterPro" id="IPR019734">
    <property type="entry name" value="TPR_rpt"/>
</dbReference>
<keyword evidence="1" id="KW-0802">TPR repeat</keyword>
<name>A0A3N4HF88_ASCIM</name>
<reference evidence="2 3" key="1">
    <citation type="journal article" date="2018" name="Nat. Ecol. Evol.">
        <title>Pezizomycetes genomes reveal the molecular basis of ectomycorrhizal truffle lifestyle.</title>
        <authorList>
            <person name="Murat C."/>
            <person name="Payen T."/>
            <person name="Noel B."/>
            <person name="Kuo A."/>
            <person name="Morin E."/>
            <person name="Chen J."/>
            <person name="Kohler A."/>
            <person name="Krizsan K."/>
            <person name="Balestrini R."/>
            <person name="Da Silva C."/>
            <person name="Montanini B."/>
            <person name="Hainaut M."/>
            <person name="Levati E."/>
            <person name="Barry K.W."/>
            <person name="Belfiori B."/>
            <person name="Cichocki N."/>
            <person name="Clum A."/>
            <person name="Dockter R.B."/>
            <person name="Fauchery L."/>
            <person name="Guy J."/>
            <person name="Iotti M."/>
            <person name="Le Tacon F."/>
            <person name="Lindquist E.A."/>
            <person name="Lipzen A."/>
            <person name="Malagnac F."/>
            <person name="Mello A."/>
            <person name="Molinier V."/>
            <person name="Miyauchi S."/>
            <person name="Poulain J."/>
            <person name="Riccioni C."/>
            <person name="Rubini A."/>
            <person name="Sitrit Y."/>
            <person name="Splivallo R."/>
            <person name="Traeger S."/>
            <person name="Wang M."/>
            <person name="Zifcakova L."/>
            <person name="Wipf D."/>
            <person name="Zambonelli A."/>
            <person name="Paolocci F."/>
            <person name="Nowrousian M."/>
            <person name="Ottonello S."/>
            <person name="Baldrian P."/>
            <person name="Spatafora J.W."/>
            <person name="Henrissat B."/>
            <person name="Nagy L.G."/>
            <person name="Aury J.M."/>
            <person name="Wincker P."/>
            <person name="Grigoriev I.V."/>
            <person name="Bonfante P."/>
            <person name="Martin F.M."/>
        </authorList>
    </citation>
    <scope>NUCLEOTIDE SEQUENCE [LARGE SCALE GENOMIC DNA]</scope>
    <source>
        <strain evidence="2 3">RN42</strain>
    </source>
</reference>
<dbReference type="Gene3D" id="1.25.40.10">
    <property type="entry name" value="Tetratricopeptide repeat domain"/>
    <property type="match status" value="1"/>
</dbReference>
<dbReference type="PROSITE" id="PS50005">
    <property type="entry name" value="TPR"/>
    <property type="match status" value="1"/>
</dbReference>
<feature type="repeat" description="TPR" evidence="1">
    <location>
        <begin position="10"/>
        <end position="43"/>
    </location>
</feature>
<keyword evidence="3" id="KW-1185">Reference proteome</keyword>
<dbReference type="Proteomes" id="UP000275078">
    <property type="component" value="Unassembled WGS sequence"/>
</dbReference>
<accession>A0A3N4HF88</accession>
<dbReference type="OrthoDB" id="2423701at2759"/>
<evidence type="ECO:0000313" key="2">
    <source>
        <dbReference type="EMBL" id="RPA71836.1"/>
    </source>
</evidence>
<dbReference type="InterPro" id="IPR011990">
    <property type="entry name" value="TPR-like_helical_dom_sf"/>
</dbReference>
<evidence type="ECO:0000313" key="3">
    <source>
        <dbReference type="Proteomes" id="UP000275078"/>
    </source>
</evidence>
<organism evidence="2 3">
    <name type="scientific">Ascobolus immersus RN42</name>
    <dbReference type="NCBI Taxonomy" id="1160509"/>
    <lineage>
        <taxon>Eukaryota</taxon>
        <taxon>Fungi</taxon>
        <taxon>Dikarya</taxon>
        <taxon>Ascomycota</taxon>
        <taxon>Pezizomycotina</taxon>
        <taxon>Pezizomycetes</taxon>
        <taxon>Pezizales</taxon>
        <taxon>Ascobolaceae</taxon>
        <taxon>Ascobolus</taxon>
    </lineage>
</organism>
<dbReference type="SMART" id="SM00028">
    <property type="entry name" value="TPR"/>
    <property type="match status" value="2"/>
</dbReference>
<gene>
    <name evidence="2" type="ORF">BJ508DRAFT_367566</name>
</gene>
<sequence>MAKSRKPKTSSAVRELGTKLYKDGNFQEAAEKFEEAASLDPADPAPLRALSGALFELGQYEQCVSVIQKALSVETDEEKIKSLKLREKKCHFQLRSWDSIVEQLEGVSLGQEEQNLVTASQQYNKSAHDGLGWEEVVDFPRTRPKAGPAEYYPHGHDEPSAAYSDEDLLKMKNSLGQSGQLDLSLLYGGIGDGRHFFQQLNHVISYFERMRSSKSTASVSDDGSKDKFEFVLQDIKEQAIARLLILISLIDTLSKRQVENLSTREASLERQELETTITYTFAASVMPPWAYERMRTVVSSLIANSQVTNGVATFGIPWIEVPSRSAEAVVDVLKYWLADSEGILGKNSVEAIQDGSKLEVPAEAEEYMQAHPDIAAEFLQHKETRMAPPPANMARVKEPALFELLNKQMSETEKTSKLKQYTAKHWKPNVTQIQEEAWFTWGSGDLDDSMLLQPQTSHIGEYVSNVWNEATEYYGNLVMARHMVKARQSAKPYLNSIERISPWFSAVARVFGEKAAELKVVLVADEVNHQLDEYRFGVHTKKKSFDAIYLSNIPDYTGGHLSTLLYALPTLKESNKEAFVQSNSIFATSLFTEGLSHTIAEYLCLPDLAVARDLFGLSFQDTPLMKEVYKAELTQATPFGPLMFFHRWEAPTKNPFKLPNKLWFLRWLAQMLLKILLPVVRNYRSSMMMFMGIEQPLTVYTFFRLCQYLVDRGIPRHWISSFLDPIVSTGLLNTSVTPPGAAPLSSSATINPYWPLTRKATGTDRSYDLRPFLPELRTHLSIFQQVLPLSLTTSNLIPAHPSLARFSLQAETIAHVALFAPWQQVLQLTFFNPDSIDAVEAFDKPGWLRDQIVGGQQKDKSFNVGKNTIFVTGFTWKHESTESRVKGLMPFRKGVAEWVMEKSVWEMMKEKGWRVLLVKTDDWTLVSEEHKIGEVKMNGEFP</sequence>
<proteinExistence type="predicted"/>
<dbReference type="EMBL" id="ML119896">
    <property type="protein sequence ID" value="RPA71836.1"/>
    <property type="molecule type" value="Genomic_DNA"/>
</dbReference>